<keyword evidence="2" id="KW-1185">Reference proteome</keyword>
<dbReference type="EMBL" id="JBHSKN010000007">
    <property type="protein sequence ID" value="MFC5239660.1"/>
    <property type="molecule type" value="Genomic_DNA"/>
</dbReference>
<gene>
    <name evidence="1" type="ORF">ACFPWV_07065</name>
</gene>
<dbReference type="Proteomes" id="UP001596035">
    <property type="component" value="Unassembled WGS sequence"/>
</dbReference>
<evidence type="ECO:0000313" key="1">
    <source>
        <dbReference type="EMBL" id="MFC5239660.1"/>
    </source>
</evidence>
<proteinExistence type="predicted"/>
<dbReference type="Pfam" id="PF18616">
    <property type="entry name" value="CdiI_3"/>
    <property type="match status" value="1"/>
</dbReference>
<accession>A0ABW0DQB9</accession>
<evidence type="ECO:0000313" key="2">
    <source>
        <dbReference type="Proteomes" id="UP001596035"/>
    </source>
</evidence>
<dbReference type="InterPro" id="IPR040547">
    <property type="entry name" value="CdiI"/>
</dbReference>
<comment type="caution">
    <text evidence="1">The sequence shown here is derived from an EMBL/GenBank/DDBJ whole genome shotgun (WGS) entry which is preliminary data.</text>
</comment>
<sequence>MPDRVRDLAWDDSLVTRHPNRDRSLEELEDDRWPAPPADATRLIATAHVLRRKPIGELTVEDMRLLIRQNEGLPHLLPLALEVLRLDPMAEGHMYEGDLLSAVLTRSPEIWSTSPELGRELRLIVSDLRDLAPHLEHEVERFLAL</sequence>
<dbReference type="RefSeq" id="WP_344566561.1">
    <property type="nucleotide sequence ID" value="NZ_BAAATG010000050.1"/>
</dbReference>
<dbReference type="CDD" id="cd20691">
    <property type="entry name" value="CdiI_EC536-like"/>
    <property type="match status" value="1"/>
</dbReference>
<name>A0ABW0DQB9_9ACTN</name>
<reference evidence="2" key="1">
    <citation type="journal article" date="2019" name="Int. J. Syst. Evol. Microbiol.">
        <title>The Global Catalogue of Microorganisms (GCM) 10K type strain sequencing project: providing services to taxonomists for standard genome sequencing and annotation.</title>
        <authorList>
            <consortium name="The Broad Institute Genomics Platform"/>
            <consortium name="The Broad Institute Genome Sequencing Center for Infectious Disease"/>
            <person name="Wu L."/>
            <person name="Ma J."/>
        </authorList>
    </citation>
    <scope>NUCLEOTIDE SEQUENCE [LARGE SCALE GENOMIC DNA]</scope>
    <source>
        <strain evidence="2">CGMCC 4.7131</strain>
    </source>
</reference>
<protein>
    <submittedName>
        <fullName evidence="1">Contact-dependent growth inhibition system immunity protein</fullName>
    </submittedName>
</protein>
<organism evidence="1 2">
    <name type="scientific">Streptomyces atrovirens</name>
    <dbReference type="NCBI Taxonomy" id="285556"/>
    <lineage>
        <taxon>Bacteria</taxon>
        <taxon>Bacillati</taxon>
        <taxon>Actinomycetota</taxon>
        <taxon>Actinomycetes</taxon>
        <taxon>Kitasatosporales</taxon>
        <taxon>Streptomycetaceae</taxon>
        <taxon>Streptomyces</taxon>
    </lineage>
</organism>